<feature type="site" description="Cleavage; by autolysis" evidence="15">
    <location>
        <begin position="198"/>
        <end position="199"/>
    </location>
</feature>
<keyword evidence="18" id="KW-1185">Reference proteome</keyword>
<evidence type="ECO:0000256" key="14">
    <source>
        <dbReference type="PIRSR" id="PIRSR600246-2"/>
    </source>
</evidence>
<proteinExistence type="inferred from homology"/>
<feature type="active site" description="Nucleophile" evidence="13">
    <location>
        <position position="199"/>
    </location>
</feature>
<feature type="binding site" evidence="14">
    <location>
        <begin position="227"/>
        <end position="230"/>
    </location>
    <ligand>
        <name>substrate</name>
    </ligand>
</feature>
<dbReference type="FunFam" id="3.60.20.30:FF:000003">
    <property type="entry name" value="N(4)-(Beta-N-acetylglucosaminyl)-L-asparaginase isoform X1"/>
    <property type="match status" value="2"/>
</dbReference>
<dbReference type="EMBL" id="JADBJN010000004">
    <property type="protein sequence ID" value="KAG5669590.1"/>
    <property type="molecule type" value="Genomic_DNA"/>
</dbReference>
<dbReference type="PANTHER" id="PTHR10188:SF6">
    <property type="entry name" value="N(4)-(BETA-N-ACETYLGLUCOSAMINYL)-L-ASPARAGINASE"/>
    <property type="match status" value="1"/>
</dbReference>
<evidence type="ECO:0000256" key="16">
    <source>
        <dbReference type="SAM" id="SignalP"/>
    </source>
</evidence>
<feature type="binding site" evidence="14">
    <location>
        <begin position="250"/>
        <end position="253"/>
    </location>
    <ligand>
        <name>substrate</name>
    </ligand>
</feature>
<keyword evidence="4" id="KW-0378">Hydrolase</keyword>
<dbReference type="EC" id="3.5.1.26" evidence="9"/>
<gene>
    <name evidence="17" type="ORF">PVAND_017477</name>
</gene>
<dbReference type="AlphaFoldDB" id="A0A9J6BJM6"/>
<evidence type="ECO:0000256" key="9">
    <source>
        <dbReference type="ARBA" id="ARBA00066729"/>
    </source>
</evidence>
<dbReference type="Pfam" id="PF01112">
    <property type="entry name" value="Asparaginase_2"/>
    <property type="match status" value="2"/>
</dbReference>
<evidence type="ECO:0000256" key="3">
    <source>
        <dbReference type="ARBA" id="ARBA00022670"/>
    </source>
</evidence>
<comment type="similarity">
    <text evidence="1">Belongs to the Ntn-hydrolase family.</text>
</comment>
<dbReference type="Gene3D" id="3.60.20.30">
    <property type="entry name" value="(Glycosyl)asparaginase"/>
    <property type="match status" value="2"/>
</dbReference>
<dbReference type="GO" id="GO:0006508">
    <property type="term" value="P:proteolysis"/>
    <property type="evidence" value="ECO:0007669"/>
    <property type="project" value="UniProtKB-KW"/>
</dbReference>
<comment type="caution">
    <text evidence="17">The sequence shown here is derived from an EMBL/GenBank/DDBJ whole genome shotgun (WGS) entry which is preliminary data.</text>
</comment>
<evidence type="ECO:0000313" key="17">
    <source>
        <dbReference type="EMBL" id="KAG5669590.1"/>
    </source>
</evidence>
<sequence>MNFKILILFLFFIELSFCKKFPIVVNTWDFTNATIKAFEVLNQKGKTVIDAVVEGCTICEEQQCDGSVGFGGSPNEEGETTLDAMVMDGKTMKVGAVGGLRYIKDAIAVARHVFQYTKHTLLVGDQATEFAVKMGFEKQNLSMTNINEFMDDWKNKSCQPNYWMNVLDSEHKCGPYEKNENIAGNEIKVTLVDNRNHDTIGMIAIDEDGNIAVGTSTNGLTYKLPGRVGDTPIVGSGGYADNKVGGAAATGDGDVMMRFSASFLAVELMRNGKTPQEAADLVIARIAEYFPDSIAAIVVLDKDGNYGSACQIFESFPISIYNSELDKVKIEETKCRQINEQITTTTGAAFRIYKFPIVVSTWDFTNSTIKAFEVLNQKGKTAIDAVVEGCAICEEQCEGSVGWGGSPNEEGETTLDAMVMDGKTMKVGAVGGLRFIKEAIAVARHVFQYTKHTLLVGDQATEFAVKMGFEKQNISMTNINEYMDDWKNKSCQPNNWINVHPDPSKNCGPYTKNENIADNEVKVNLIDEKNHDTIGIIAIDEDGNIAVGTSTNGMTYKIPGRVGDSPIPGSGGYADNKVGGAAATGDGDVMMRFSASFLAVELMRNGKTPQEAAELVIARIGEFYPESSAAIVVLDKDGNYGFACQFFSYFSISIYHPELDKVKIEETKCRQIGDPITTTTSAAFRIHFNSIILFFYYIFIRNDIIKGKELLIIKIE</sequence>
<evidence type="ECO:0000256" key="11">
    <source>
        <dbReference type="ARBA" id="ARBA00079301"/>
    </source>
</evidence>
<dbReference type="InterPro" id="IPR029055">
    <property type="entry name" value="Ntn_hydrolases_N"/>
</dbReference>
<evidence type="ECO:0000313" key="18">
    <source>
        <dbReference type="Proteomes" id="UP001107558"/>
    </source>
</evidence>
<dbReference type="GO" id="GO:0005764">
    <property type="term" value="C:lysosome"/>
    <property type="evidence" value="ECO:0007669"/>
    <property type="project" value="TreeGrafter"/>
</dbReference>
<dbReference type="CDD" id="cd04513">
    <property type="entry name" value="Glycosylasparaginase"/>
    <property type="match status" value="2"/>
</dbReference>
<evidence type="ECO:0000256" key="4">
    <source>
        <dbReference type="ARBA" id="ARBA00022801"/>
    </source>
</evidence>
<dbReference type="InterPro" id="IPR000246">
    <property type="entry name" value="Peptidase_T2"/>
</dbReference>
<evidence type="ECO:0000256" key="13">
    <source>
        <dbReference type="PIRSR" id="PIRSR600246-1"/>
    </source>
</evidence>
<dbReference type="GO" id="GO:0003948">
    <property type="term" value="F:N4-(beta-N-acetylglucosaminyl)-L-asparaginase activity"/>
    <property type="evidence" value="ECO:0007669"/>
    <property type="project" value="UniProtKB-EC"/>
</dbReference>
<keyword evidence="3" id="KW-0645">Protease</keyword>
<dbReference type="SUPFAM" id="SSF56235">
    <property type="entry name" value="N-terminal nucleophile aminohydrolases (Ntn hydrolases)"/>
    <property type="match status" value="2"/>
</dbReference>
<comment type="catalytic activity">
    <reaction evidence="7">
        <text>N(4)-(beta-N-acetyl-D-glucosaminyl)-L-asparagine + H2O = N-acetyl-beta-D-glucosaminylamine + L-aspartate + H(+)</text>
        <dbReference type="Rhea" id="RHEA:11544"/>
        <dbReference type="ChEBI" id="CHEBI:15377"/>
        <dbReference type="ChEBI" id="CHEBI:15378"/>
        <dbReference type="ChEBI" id="CHEBI:15947"/>
        <dbReference type="ChEBI" id="CHEBI:29991"/>
        <dbReference type="ChEBI" id="CHEBI:58080"/>
        <dbReference type="EC" id="3.5.1.26"/>
    </reaction>
</comment>
<keyword evidence="16" id="KW-0732">Signal</keyword>
<comment type="function">
    <text evidence="8">Cleaves the GlcNAc-Asn bond which joins oligosaccharides to the peptide of asparagine-linked glycoproteins.</text>
</comment>
<evidence type="ECO:0000256" key="1">
    <source>
        <dbReference type="ARBA" id="ARBA00010872"/>
    </source>
</evidence>
<evidence type="ECO:0000256" key="2">
    <source>
        <dbReference type="ARBA" id="ARBA00011601"/>
    </source>
</evidence>
<dbReference type="GO" id="GO:0008233">
    <property type="term" value="F:peptidase activity"/>
    <property type="evidence" value="ECO:0007669"/>
    <property type="project" value="UniProtKB-KW"/>
</dbReference>
<dbReference type="Proteomes" id="UP001107558">
    <property type="component" value="Chromosome 4"/>
</dbReference>
<dbReference type="OrthoDB" id="188713at2759"/>
<keyword evidence="6" id="KW-1015">Disulfide bond</keyword>
<feature type="signal peptide" evidence="16">
    <location>
        <begin position="1"/>
        <end position="18"/>
    </location>
</feature>
<accession>A0A9J6BJM6</accession>
<keyword evidence="5" id="KW-0068">Autocatalytic cleavage</keyword>
<dbReference type="PANTHER" id="PTHR10188">
    <property type="entry name" value="L-ASPARAGINASE"/>
    <property type="match status" value="1"/>
</dbReference>
<evidence type="ECO:0000256" key="12">
    <source>
        <dbReference type="ARBA" id="ARBA00080645"/>
    </source>
</evidence>
<evidence type="ECO:0000256" key="5">
    <source>
        <dbReference type="ARBA" id="ARBA00022813"/>
    </source>
</evidence>
<reference evidence="17" key="1">
    <citation type="submission" date="2021-03" db="EMBL/GenBank/DDBJ databases">
        <title>Chromosome level genome of the anhydrobiotic midge Polypedilum vanderplanki.</title>
        <authorList>
            <person name="Yoshida Y."/>
            <person name="Kikawada T."/>
            <person name="Gusev O."/>
        </authorList>
    </citation>
    <scope>NUCLEOTIDE SEQUENCE</scope>
    <source>
        <strain evidence="17">NIAS01</strain>
        <tissue evidence="17">Whole body or cell culture</tissue>
    </source>
</reference>
<feature type="chain" id="PRO_5039925032" description="N(4)-(beta-N-acetylglucosaminyl)-L-asparaginase" evidence="16">
    <location>
        <begin position="19"/>
        <end position="716"/>
    </location>
</feature>
<evidence type="ECO:0000256" key="15">
    <source>
        <dbReference type="PIRSR" id="PIRSR600246-3"/>
    </source>
</evidence>
<comment type="subunit">
    <text evidence="2">Heterotetramer of two alpha and two beta chains arranged as a dimer of alpha/beta heterodimers.</text>
</comment>
<name>A0A9J6BJM6_POLVA</name>
<evidence type="ECO:0000256" key="7">
    <source>
        <dbReference type="ARBA" id="ARBA00050421"/>
    </source>
</evidence>
<evidence type="ECO:0000256" key="8">
    <source>
        <dbReference type="ARBA" id="ARBA00053295"/>
    </source>
</evidence>
<evidence type="ECO:0000256" key="6">
    <source>
        <dbReference type="ARBA" id="ARBA00023157"/>
    </source>
</evidence>
<protein>
    <recommendedName>
        <fullName evidence="9">N(4)-(beta-N-acetylglucosaminyl)-L-asparaginase</fullName>
        <ecNumber evidence="9">3.5.1.26</ecNumber>
    </recommendedName>
    <alternativeName>
        <fullName evidence="11">Aspartylglucosaminidase</fullName>
    </alternativeName>
    <alternativeName>
        <fullName evidence="10">Glycosylasparaginase</fullName>
    </alternativeName>
    <alternativeName>
        <fullName evidence="12">N4-(N-acetyl-beta-glucosaminyl)-L-asparagine amidase</fullName>
    </alternativeName>
</protein>
<organism evidence="17 18">
    <name type="scientific">Polypedilum vanderplanki</name>
    <name type="common">Sleeping chironomid midge</name>
    <dbReference type="NCBI Taxonomy" id="319348"/>
    <lineage>
        <taxon>Eukaryota</taxon>
        <taxon>Metazoa</taxon>
        <taxon>Ecdysozoa</taxon>
        <taxon>Arthropoda</taxon>
        <taxon>Hexapoda</taxon>
        <taxon>Insecta</taxon>
        <taxon>Pterygota</taxon>
        <taxon>Neoptera</taxon>
        <taxon>Endopterygota</taxon>
        <taxon>Diptera</taxon>
        <taxon>Nematocera</taxon>
        <taxon>Chironomoidea</taxon>
        <taxon>Chironomidae</taxon>
        <taxon>Chironominae</taxon>
        <taxon>Polypedilum</taxon>
        <taxon>Polypedilum</taxon>
    </lineage>
</organism>
<evidence type="ECO:0000256" key="10">
    <source>
        <dbReference type="ARBA" id="ARBA00078726"/>
    </source>
</evidence>